<dbReference type="STRING" id="589385.SAMN05421504_105534"/>
<comment type="similarity">
    <text evidence="1 2">Belongs to the cytochrome P450 family.</text>
</comment>
<evidence type="ECO:0000313" key="3">
    <source>
        <dbReference type="EMBL" id="SDY43167.1"/>
    </source>
</evidence>
<reference evidence="3 4" key="1">
    <citation type="submission" date="2016-10" db="EMBL/GenBank/DDBJ databases">
        <authorList>
            <person name="de Groot N.N."/>
        </authorList>
    </citation>
    <scope>NUCLEOTIDE SEQUENCE [LARGE SCALE GENOMIC DNA]</scope>
    <source>
        <strain evidence="3 4">CPCC 202699</strain>
    </source>
</reference>
<dbReference type="PANTHER" id="PTHR46696:SF6">
    <property type="entry name" value="P450, PUTATIVE (EUROFUNG)-RELATED"/>
    <property type="match status" value="1"/>
</dbReference>
<dbReference type="PANTHER" id="PTHR46696">
    <property type="entry name" value="P450, PUTATIVE (EUROFUNG)-RELATED"/>
    <property type="match status" value="1"/>
</dbReference>
<evidence type="ECO:0000256" key="2">
    <source>
        <dbReference type="RuleBase" id="RU000461"/>
    </source>
</evidence>
<organism evidence="3 4">
    <name type="scientific">Amycolatopsis xylanica</name>
    <dbReference type="NCBI Taxonomy" id="589385"/>
    <lineage>
        <taxon>Bacteria</taxon>
        <taxon>Bacillati</taxon>
        <taxon>Actinomycetota</taxon>
        <taxon>Actinomycetes</taxon>
        <taxon>Pseudonocardiales</taxon>
        <taxon>Pseudonocardiaceae</taxon>
        <taxon>Amycolatopsis</taxon>
    </lineage>
</organism>
<dbReference type="InterPro" id="IPR036396">
    <property type="entry name" value="Cyt_P450_sf"/>
</dbReference>
<name>A0A1H3JTA0_9PSEU</name>
<dbReference type="OrthoDB" id="3209493at2"/>
<dbReference type="PRINTS" id="PR00359">
    <property type="entry name" value="BP450"/>
</dbReference>
<dbReference type="PRINTS" id="PR00385">
    <property type="entry name" value="P450"/>
</dbReference>
<dbReference type="Pfam" id="PF00067">
    <property type="entry name" value="p450"/>
    <property type="match status" value="1"/>
</dbReference>
<dbReference type="InterPro" id="IPR001128">
    <property type="entry name" value="Cyt_P450"/>
</dbReference>
<sequence length="399" mass="44751">MMAGAHPTQLASARLSQDFDHHDRELTPDMAVLVHRALREGQRVAYSRAHGGMWILSRYDDVEAALKDHRTFSSAEGVLFPRTADTPRFAPLDYDPPEQAVFRELMRPPCTIGAVRRLKYDIAKLVRRVVEPLVRRGGGDLVTELAATLPLAAVSLAVGFSEDARERIAELAAIGWTRMPSDGPAERFWPPFAELFRAEIKRAKAEPGEDYLSALVRSRIDGRPVTESELHAMLVSFAVAGHETTMNSLSHLLWQLGERPDLQSRLRGDRRLIPVAIEETLRLWSPVDHGTRVTTREVTIADVVIPSGARVVLLTGAANRDPRRFAAPDEFRLDRGPVHHLGFGAGIHFCIGAHLARLEFETVLAELARHPDYRLLNRPIRYFHNGRHACLDRLDVTWP</sequence>
<dbReference type="EMBL" id="FNON01000005">
    <property type="protein sequence ID" value="SDY43167.1"/>
    <property type="molecule type" value="Genomic_DNA"/>
</dbReference>
<protein>
    <submittedName>
        <fullName evidence="3">Cytochrome P450</fullName>
    </submittedName>
</protein>
<keyword evidence="4" id="KW-1185">Reference proteome</keyword>
<dbReference type="GO" id="GO:0020037">
    <property type="term" value="F:heme binding"/>
    <property type="evidence" value="ECO:0007669"/>
    <property type="project" value="InterPro"/>
</dbReference>
<dbReference type="GO" id="GO:0004497">
    <property type="term" value="F:monooxygenase activity"/>
    <property type="evidence" value="ECO:0007669"/>
    <property type="project" value="UniProtKB-KW"/>
</dbReference>
<dbReference type="SUPFAM" id="SSF48264">
    <property type="entry name" value="Cytochrome P450"/>
    <property type="match status" value="1"/>
</dbReference>
<dbReference type="InterPro" id="IPR002397">
    <property type="entry name" value="Cyt_P450_B"/>
</dbReference>
<dbReference type="InterPro" id="IPR017972">
    <property type="entry name" value="Cyt_P450_CS"/>
</dbReference>
<dbReference type="Gene3D" id="1.10.630.10">
    <property type="entry name" value="Cytochrome P450"/>
    <property type="match status" value="1"/>
</dbReference>
<keyword evidence="2" id="KW-0503">Monooxygenase</keyword>
<dbReference type="AlphaFoldDB" id="A0A1H3JTA0"/>
<accession>A0A1H3JTA0</accession>
<dbReference type="PROSITE" id="PS00086">
    <property type="entry name" value="CYTOCHROME_P450"/>
    <property type="match status" value="1"/>
</dbReference>
<dbReference type="GO" id="GO:0016705">
    <property type="term" value="F:oxidoreductase activity, acting on paired donors, with incorporation or reduction of molecular oxygen"/>
    <property type="evidence" value="ECO:0007669"/>
    <property type="project" value="InterPro"/>
</dbReference>
<dbReference type="GO" id="GO:0005506">
    <property type="term" value="F:iron ion binding"/>
    <property type="evidence" value="ECO:0007669"/>
    <property type="project" value="InterPro"/>
</dbReference>
<dbReference type="RefSeq" id="WP_091292823.1">
    <property type="nucleotide sequence ID" value="NZ_FNON01000005.1"/>
</dbReference>
<keyword evidence="2" id="KW-0349">Heme</keyword>
<gene>
    <name evidence="3" type="ORF">SAMN05421504_105534</name>
</gene>
<evidence type="ECO:0000256" key="1">
    <source>
        <dbReference type="ARBA" id="ARBA00010617"/>
    </source>
</evidence>
<dbReference type="Proteomes" id="UP000199515">
    <property type="component" value="Unassembled WGS sequence"/>
</dbReference>
<keyword evidence="2" id="KW-0560">Oxidoreductase</keyword>
<evidence type="ECO:0000313" key="4">
    <source>
        <dbReference type="Proteomes" id="UP000199515"/>
    </source>
</evidence>
<proteinExistence type="inferred from homology"/>
<keyword evidence="2" id="KW-0479">Metal-binding</keyword>
<keyword evidence="2" id="KW-0408">Iron</keyword>